<proteinExistence type="predicted"/>
<feature type="domain" description="BTB" evidence="2">
    <location>
        <begin position="916"/>
        <end position="972"/>
    </location>
</feature>
<name>A0A226D9Z1_FOLCA</name>
<feature type="region of interest" description="Disordered" evidence="1">
    <location>
        <begin position="1"/>
        <end position="21"/>
    </location>
</feature>
<dbReference type="Gene3D" id="1.25.10.10">
    <property type="entry name" value="Leucine-rich Repeat Variant"/>
    <property type="match status" value="2"/>
</dbReference>
<dbReference type="AlphaFoldDB" id="A0A226D9Z1"/>
<sequence length="1124" mass="126196">MDPKNSSPTSSQQQLHRNQRKLNSIELTPDVIIQKIVQHSRNPSSPRLVKYLGYAKKTFSSSNLKLWMDLRTKGGIHAIETIIKNSVSKEGVADNSSSGTISQDVFTSSLSILGNSYSLDYCARKDVANSGFISVLHKLIQVPTTNIVDGYQNSVVSNSQQDETSEESPPFSPAECDLKSKAVKCIANLAHDMTCRDAILKSGIGITLLKVLETFNQYWNKKQESHTPITTTTTDAEAEANLNSKSKEAEIFSECAKASVRAIRILSSESRCEDAKCHLIRFGAVNTVGQILKWAVNPELKLDVVRSLANLTDKIKLLPREQVQEFVAENNNNSLLKDLITVLDGCSVDEKFFFPTIRCLINFAGNTHIAEKMGNQQIFRVVLDKLGQTTEKASTEICRLLIALTKHSGVNRCLLYSEQEVWTTMQILRSDGLQEHHRWLLHVYENVYEGTLKSLLRNGLIELIHEHFKKELEDCDYIILKRKIMSLDVDICKVHGDHCHFVPTYRCDSPSYQQVQEEMKNFIKDRDSMYKMDIDSGSSGIDSSSSPSSSPSRSWSSDDSGSESGVGFRRSNSPGSSSSDDEGCYSPVYSSLSLSPTYSEGSPSETSFSHDRSWHESVSHPRQSKYPKLDSTSHIPFVDEEEQHVNSLSSRNSKTSDSIKNKSKKIVVMLNILQKASFLSPIPDGMANIIPILLSFIIRGIVSLTPQKLRYEDHSKDVEMTRLGRRSFSVAYRILKKLCLDIKFFPEMVKNGTITIVSRLLPWDAVLTSFESTENISTLLDTLRGKGNDTSGWREGHLMRTLLISQSDEELTKVSLTIPLLFRKNDHSLRSFEQKGSSWTRVFDLLAKNKNYDDTSLFQDCILTLSALSETIGMKYDVSEVSKRPTLIMKDDTNIGQILQFLDSSNEALTNFENDGKVKITLDDGSLALLQKNILTDASPVFGAMFDGHFKEAGSQAVHIRNVSKESLKVLVLQLQILNNYQSLQQSDLNIMDLPVNSNAAPIDNLDLSTIFELISLSDQFLIETLYERTLNTLLSFYICPHSAPRIYQEAVKLSALWKPQSRLKGWDMDLTFVVLKYLLVGDLTFTSRCGAFRKIFDSVPSDNVVGDLRALVEFYSSRPQQTR</sequence>
<reference evidence="3 4" key="1">
    <citation type="submission" date="2015-12" db="EMBL/GenBank/DDBJ databases">
        <title>The genome of Folsomia candida.</title>
        <authorList>
            <person name="Faddeeva A."/>
            <person name="Derks M.F."/>
            <person name="Anvar Y."/>
            <person name="Smit S."/>
            <person name="Van Straalen N."/>
            <person name="Roelofs D."/>
        </authorList>
    </citation>
    <scope>NUCLEOTIDE SEQUENCE [LARGE SCALE GENOMIC DNA]</scope>
    <source>
        <strain evidence="3 4">VU population</strain>
        <tissue evidence="3">Whole body</tissue>
    </source>
</reference>
<dbReference type="PROSITE" id="PS50097">
    <property type="entry name" value="BTB"/>
    <property type="match status" value="1"/>
</dbReference>
<feature type="compositionally biased region" description="Low complexity" evidence="1">
    <location>
        <begin position="585"/>
        <end position="599"/>
    </location>
</feature>
<evidence type="ECO:0000313" key="3">
    <source>
        <dbReference type="EMBL" id="OXA41674.1"/>
    </source>
</evidence>
<dbReference type="OrthoDB" id="6086604at2759"/>
<dbReference type="PANTHER" id="PTHR23312">
    <property type="entry name" value="ARMC5 ARMADILLO REPEAT-CONTAINING -RELATED"/>
    <property type="match status" value="1"/>
</dbReference>
<evidence type="ECO:0000313" key="4">
    <source>
        <dbReference type="Proteomes" id="UP000198287"/>
    </source>
</evidence>
<feature type="compositionally biased region" description="Low complexity" evidence="1">
    <location>
        <begin position="535"/>
        <end position="578"/>
    </location>
</feature>
<dbReference type="PANTHER" id="PTHR23312:SF8">
    <property type="entry name" value="ARMADILLO REPEAT-CONTAINING PROTEIN 5"/>
    <property type="match status" value="1"/>
</dbReference>
<dbReference type="OMA" id="CIANLAH"/>
<dbReference type="Proteomes" id="UP000198287">
    <property type="component" value="Unassembled WGS sequence"/>
</dbReference>
<dbReference type="Gene3D" id="3.30.710.10">
    <property type="entry name" value="Potassium Channel Kv1.1, Chain A"/>
    <property type="match status" value="1"/>
</dbReference>
<feature type="region of interest" description="Disordered" evidence="1">
    <location>
        <begin position="533"/>
        <end position="630"/>
    </location>
</feature>
<dbReference type="EMBL" id="LNIX01000028">
    <property type="protein sequence ID" value="OXA41674.1"/>
    <property type="molecule type" value="Genomic_DNA"/>
</dbReference>
<feature type="compositionally biased region" description="Basic and acidic residues" evidence="1">
    <location>
        <begin position="608"/>
        <end position="619"/>
    </location>
</feature>
<dbReference type="InterPro" id="IPR011989">
    <property type="entry name" value="ARM-like"/>
</dbReference>
<gene>
    <name evidence="3" type="ORF">Fcan01_23420</name>
</gene>
<organism evidence="3 4">
    <name type="scientific">Folsomia candida</name>
    <name type="common">Springtail</name>
    <dbReference type="NCBI Taxonomy" id="158441"/>
    <lineage>
        <taxon>Eukaryota</taxon>
        <taxon>Metazoa</taxon>
        <taxon>Ecdysozoa</taxon>
        <taxon>Arthropoda</taxon>
        <taxon>Hexapoda</taxon>
        <taxon>Collembola</taxon>
        <taxon>Entomobryomorpha</taxon>
        <taxon>Isotomoidea</taxon>
        <taxon>Isotomidae</taxon>
        <taxon>Proisotominae</taxon>
        <taxon>Folsomia</taxon>
    </lineage>
</organism>
<dbReference type="InterPro" id="IPR011333">
    <property type="entry name" value="SKP1/BTB/POZ_sf"/>
</dbReference>
<dbReference type="SUPFAM" id="SSF48371">
    <property type="entry name" value="ARM repeat"/>
    <property type="match status" value="1"/>
</dbReference>
<keyword evidence="4" id="KW-1185">Reference proteome</keyword>
<dbReference type="InterPro" id="IPR000210">
    <property type="entry name" value="BTB/POZ_dom"/>
</dbReference>
<dbReference type="CDD" id="cd18186">
    <property type="entry name" value="BTB_POZ_ZBTB_KLHL-like"/>
    <property type="match status" value="1"/>
</dbReference>
<evidence type="ECO:0000259" key="2">
    <source>
        <dbReference type="PROSITE" id="PS50097"/>
    </source>
</evidence>
<dbReference type="GO" id="GO:0005829">
    <property type="term" value="C:cytosol"/>
    <property type="evidence" value="ECO:0007669"/>
    <property type="project" value="TreeGrafter"/>
</dbReference>
<protein>
    <recommendedName>
        <fullName evidence="2">BTB domain-containing protein</fullName>
    </recommendedName>
</protein>
<evidence type="ECO:0000256" key="1">
    <source>
        <dbReference type="SAM" id="MobiDB-lite"/>
    </source>
</evidence>
<comment type="caution">
    <text evidence="3">The sequence shown here is derived from an EMBL/GenBank/DDBJ whole genome shotgun (WGS) entry which is preliminary data.</text>
</comment>
<dbReference type="InterPro" id="IPR016024">
    <property type="entry name" value="ARM-type_fold"/>
</dbReference>
<dbReference type="GO" id="GO:0009653">
    <property type="term" value="P:anatomical structure morphogenesis"/>
    <property type="evidence" value="ECO:0007669"/>
    <property type="project" value="TreeGrafter"/>
</dbReference>
<accession>A0A226D9Z1</accession>